<evidence type="ECO:0000259" key="2">
    <source>
        <dbReference type="Pfam" id="PF13786"/>
    </source>
</evidence>
<feature type="transmembrane region" description="Helical" evidence="1">
    <location>
        <begin position="45"/>
        <end position="65"/>
    </location>
</feature>
<dbReference type="RefSeq" id="WP_042233708.1">
    <property type="nucleotide sequence ID" value="NZ_CP026520.1"/>
</dbReference>
<sequence>MDEQDWLQKELRGTTDGEIPAEADLAIAQGIQRAKALRRRRNRTFLTAAASLVLLVSVFGTMIHVSPAFAAAIRQIPGMEIFVRIMGTQDKGLARAVDNEFFQPINISHTQNGETVTLNGVIADESRIVVFYSWNRDHSTRKSGPEVKLHPADGSYMPAVIGFQHSPVPAEPVTSGSDYLDAMLVEGTPIPDDFIFEVKLAGDDGPVWKVPFKLDRELFMNRAETIPIGKSVVIQGQTVKFNEAKLYPTRILLDVSYEESNTKQLFGLRDIHLVTEKGERLSSWGASNNSENKKILTFESSYFTQPKELYLEGSLVTALDKDQLTVKLDVANEQIISPDNRLQLVKLTDMGDSYAVSLKLSGLDSSWDKMNYTTWSDWKDAHGNTVEVSNHTSSRTFREEPESNESFESFTIPKKDNGGILTTTLHEWPNPLREPYRIRIK</sequence>
<dbReference type="Proteomes" id="UP001527202">
    <property type="component" value="Unassembled WGS sequence"/>
</dbReference>
<gene>
    <name evidence="4" type="ORF">M5X16_09485</name>
    <name evidence="5" type="ORF">PC41400_02905</name>
</gene>
<dbReference type="InterPro" id="IPR025436">
    <property type="entry name" value="DUF4179"/>
</dbReference>
<protein>
    <submittedName>
        <fullName evidence="5">DUF4179 domain-containing protein</fullName>
    </submittedName>
</protein>
<dbReference type="EMBL" id="JAMDMJ010000010">
    <property type="protein sequence ID" value="MCY9596005.1"/>
    <property type="molecule type" value="Genomic_DNA"/>
</dbReference>
<evidence type="ECO:0000313" key="7">
    <source>
        <dbReference type="Proteomes" id="UP001527202"/>
    </source>
</evidence>
<dbReference type="InterPro" id="IPR040680">
    <property type="entry name" value="DUF5643"/>
</dbReference>
<reference evidence="5 6" key="1">
    <citation type="submission" date="2018-01" db="EMBL/GenBank/DDBJ databases">
        <title>The whole genome sequencing and assembly of Paenibacillus chitinolyticus KCCM 41400 strain.</title>
        <authorList>
            <person name="Kim J.-Y."/>
            <person name="Park M.-K."/>
            <person name="Lee Y.-J."/>
            <person name="Yi H."/>
            <person name="Bahn Y.-S."/>
            <person name="Kim J.F."/>
            <person name="Lee D.-W."/>
        </authorList>
    </citation>
    <scope>NUCLEOTIDE SEQUENCE [LARGE SCALE GENOMIC DNA]</scope>
    <source>
        <strain evidence="5 6">KCCM 41400</strain>
    </source>
</reference>
<keyword evidence="1" id="KW-0812">Transmembrane</keyword>
<keyword evidence="1" id="KW-1133">Transmembrane helix</keyword>
<reference evidence="4 7" key="2">
    <citation type="submission" date="2022-05" db="EMBL/GenBank/DDBJ databases">
        <title>Genome Sequencing of Bee-Associated Microbes.</title>
        <authorList>
            <person name="Dunlap C."/>
        </authorList>
    </citation>
    <scope>NUCLEOTIDE SEQUENCE [LARGE SCALE GENOMIC DNA]</scope>
    <source>
        <strain evidence="4 7">NRRL B-23120</strain>
    </source>
</reference>
<evidence type="ECO:0000313" key="4">
    <source>
        <dbReference type="EMBL" id="MCY9596005.1"/>
    </source>
</evidence>
<dbReference type="EMBL" id="CP026520">
    <property type="protein sequence ID" value="QAV16702.1"/>
    <property type="molecule type" value="Genomic_DNA"/>
</dbReference>
<feature type="domain" description="DUF5643" evidence="3">
    <location>
        <begin position="224"/>
        <end position="327"/>
    </location>
</feature>
<dbReference type="GeneID" id="95373765"/>
<dbReference type="Pfam" id="PF18705">
    <property type="entry name" value="DUF5643"/>
    <property type="match status" value="1"/>
</dbReference>
<feature type="domain" description="DUF4179" evidence="2">
    <location>
        <begin position="40"/>
        <end position="133"/>
    </location>
</feature>
<accession>A0A410WQV0</accession>
<dbReference type="KEGG" id="pchi:PC41400_02905"/>
<name>A0A410WQV0_9BACL</name>
<organism evidence="5 6">
    <name type="scientific">Paenibacillus chitinolyticus</name>
    <dbReference type="NCBI Taxonomy" id="79263"/>
    <lineage>
        <taxon>Bacteria</taxon>
        <taxon>Bacillati</taxon>
        <taxon>Bacillota</taxon>
        <taxon>Bacilli</taxon>
        <taxon>Bacillales</taxon>
        <taxon>Paenibacillaceae</taxon>
        <taxon>Paenibacillus</taxon>
    </lineage>
</organism>
<evidence type="ECO:0000313" key="6">
    <source>
        <dbReference type="Proteomes" id="UP000288943"/>
    </source>
</evidence>
<dbReference type="Proteomes" id="UP000288943">
    <property type="component" value="Chromosome"/>
</dbReference>
<keyword evidence="7" id="KW-1185">Reference proteome</keyword>
<dbReference type="Pfam" id="PF13786">
    <property type="entry name" value="DUF4179"/>
    <property type="match status" value="1"/>
</dbReference>
<evidence type="ECO:0000313" key="5">
    <source>
        <dbReference type="EMBL" id="QAV16702.1"/>
    </source>
</evidence>
<dbReference type="Gene3D" id="2.60.40.1630">
    <property type="entry name" value="bacillus anthracis domain"/>
    <property type="match status" value="1"/>
</dbReference>
<dbReference type="OrthoDB" id="2725974at2"/>
<dbReference type="AlphaFoldDB" id="A0A410WQV0"/>
<proteinExistence type="predicted"/>
<keyword evidence="1" id="KW-0472">Membrane</keyword>
<evidence type="ECO:0000259" key="3">
    <source>
        <dbReference type="Pfam" id="PF18705"/>
    </source>
</evidence>
<evidence type="ECO:0000256" key="1">
    <source>
        <dbReference type="SAM" id="Phobius"/>
    </source>
</evidence>